<name>A0A9P4HWJ3_9PEZI</name>
<evidence type="ECO:0000256" key="2">
    <source>
        <dbReference type="ARBA" id="ARBA00022737"/>
    </source>
</evidence>
<dbReference type="GO" id="GO:0005634">
    <property type="term" value="C:nucleus"/>
    <property type="evidence" value="ECO:0007669"/>
    <property type="project" value="UniProtKB-SubCell"/>
</dbReference>
<evidence type="ECO:0000313" key="7">
    <source>
        <dbReference type="EMBL" id="KAF2087203.1"/>
    </source>
</evidence>
<feature type="compositionally biased region" description="Acidic residues" evidence="5">
    <location>
        <begin position="495"/>
        <end position="507"/>
    </location>
</feature>
<sequence length="911" mass="101634">MNVAPGSSATPERSVSQTPVNALPSSNVPIHKAAAQDQDVSVVLNGAKTAPAAQSALPADSNASVNPTPTPVAAANGAIPPPPAASEVTSRKRLSQDRVGMLEDRIAEDPRGDIDAWLSLISEHRRKDKLEDARAVYVRFFKVFPSAAEQWIEYVNMELQGNNFANVERIFENSLRAVPNVHYWTTYLTYIRRRYNLTTDPTGTARQTVSLSYDFVLQNVGIDKDAGQLWQDYIDFIRSGPGNVGGNSWQDQQKMDSLRKAYQKAICIPTEAVTALWKQYDSFELSLNKVTGRKFLQEKSPAYMTARGAQVDLEKITRDLNRTTIPRLPPALGFDGDLEFVRQVDIWKKWIAFEKEDPLVLKDEDLNAYRQRVVHVYRQALMALRFWPEMWYEAAEFCYQNDMQDDGDDFLNKGCEANPESCLLAFKRADRVELTTTSEEGEESIIRRGEAVREPYQKVLDSLYELIQKTKARETATINRIKEAHAQQVAAEGEARDDDDEEDEEASEASKARDAALQTQIEAIQKGNAAQVKLLSTTISFAWIALIRAMRRIQGKGKPGDKIGGFRGVFADARKAGRITSDVYLASALIEYHCYRDPAATKILERGMKLFPEDEEFALEYLRHLIANNDITNARAVFKTTVNRLAQKPETLSKAKPIYAFFHEYESHYGELSQVVDLEKRMAELFPEDPTLSHFSHRYSKPTFDPTAIRPIISPLTQARPKALLPIPPMEQQQQQQQQKQPSAVPTAIPAAAPAPVPVPSVTDSPRPLPLPMNNNSPKRAYQQDDSDTDSAPARKIARGESPLKGAAGRRLAAQTRNNHQQGGGGSSNLQHMQQAAGPAPLPRDITFLLSIIPPAHTYHAARFVPERIADALRAVQLPNSWPPAVRPMPVTAQQLGWTGGMGQMGNPYFR</sequence>
<keyword evidence="4" id="KW-0963">Cytoplasm</keyword>
<keyword evidence="3 4" id="KW-0539">Nucleus</keyword>
<feature type="domain" description="Suppressor of forked" evidence="6">
    <location>
        <begin position="97"/>
        <end position="707"/>
    </location>
</feature>
<evidence type="ECO:0000256" key="4">
    <source>
        <dbReference type="RuleBase" id="RU369035"/>
    </source>
</evidence>
<dbReference type="SUPFAM" id="SSF48452">
    <property type="entry name" value="TPR-like"/>
    <property type="match status" value="2"/>
</dbReference>
<dbReference type="GO" id="GO:0005737">
    <property type="term" value="C:cytoplasm"/>
    <property type="evidence" value="ECO:0007669"/>
    <property type="project" value="UniProtKB-SubCell"/>
</dbReference>
<gene>
    <name evidence="7" type="ORF">K490DRAFT_42811</name>
</gene>
<keyword evidence="2" id="KW-0677">Repeat</keyword>
<dbReference type="InterPro" id="IPR008847">
    <property type="entry name" value="Suf"/>
</dbReference>
<evidence type="ECO:0000256" key="3">
    <source>
        <dbReference type="ARBA" id="ARBA00023242"/>
    </source>
</evidence>
<feature type="compositionally biased region" description="Low complexity" evidence="5">
    <location>
        <begin position="732"/>
        <end position="752"/>
    </location>
</feature>
<reference evidence="7" key="1">
    <citation type="journal article" date="2020" name="Stud. Mycol.">
        <title>101 Dothideomycetes genomes: a test case for predicting lifestyles and emergence of pathogens.</title>
        <authorList>
            <person name="Haridas S."/>
            <person name="Albert R."/>
            <person name="Binder M."/>
            <person name="Bloem J."/>
            <person name="Labutti K."/>
            <person name="Salamov A."/>
            <person name="Andreopoulos B."/>
            <person name="Baker S."/>
            <person name="Barry K."/>
            <person name="Bills G."/>
            <person name="Bluhm B."/>
            <person name="Cannon C."/>
            <person name="Castanera R."/>
            <person name="Culley D."/>
            <person name="Daum C."/>
            <person name="Ezra D."/>
            <person name="Gonzalez J."/>
            <person name="Henrissat B."/>
            <person name="Kuo A."/>
            <person name="Liang C."/>
            <person name="Lipzen A."/>
            <person name="Lutzoni F."/>
            <person name="Magnuson J."/>
            <person name="Mondo S."/>
            <person name="Nolan M."/>
            <person name="Ohm R."/>
            <person name="Pangilinan J."/>
            <person name="Park H.-J."/>
            <person name="Ramirez L."/>
            <person name="Alfaro M."/>
            <person name="Sun H."/>
            <person name="Tritt A."/>
            <person name="Yoshinaga Y."/>
            <person name="Zwiers L.-H."/>
            <person name="Turgeon B."/>
            <person name="Goodwin S."/>
            <person name="Spatafora J."/>
            <person name="Crous P."/>
            <person name="Grigoriev I."/>
        </authorList>
    </citation>
    <scope>NUCLEOTIDE SEQUENCE</scope>
    <source>
        <strain evidence="7">CBS 121410</strain>
    </source>
</reference>
<dbReference type="EMBL" id="ML978721">
    <property type="protein sequence ID" value="KAF2087203.1"/>
    <property type="molecule type" value="Genomic_DNA"/>
</dbReference>
<accession>A0A9P4HWJ3</accession>
<proteinExistence type="predicted"/>
<dbReference type="InterPro" id="IPR011990">
    <property type="entry name" value="TPR-like_helical_dom_sf"/>
</dbReference>
<dbReference type="PANTHER" id="PTHR19980">
    <property type="entry name" value="RNA CLEAVAGE STIMULATION FACTOR"/>
    <property type="match status" value="1"/>
</dbReference>
<feature type="region of interest" description="Disordered" evidence="5">
    <location>
        <begin position="729"/>
        <end position="839"/>
    </location>
</feature>
<comment type="subcellular location">
    <subcellularLocation>
        <location evidence="4">Nucleus</location>
    </subcellularLocation>
    <subcellularLocation>
        <location evidence="4">Cytoplasm</location>
    </subcellularLocation>
    <text evidence="4">Nucleus and/or cytoplasm.</text>
</comment>
<evidence type="ECO:0000259" key="6">
    <source>
        <dbReference type="Pfam" id="PF05843"/>
    </source>
</evidence>
<feature type="compositionally biased region" description="Polar residues" evidence="5">
    <location>
        <begin position="1"/>
        <end position="28"/>
    </location>
</feature>
<evidence type="ECO:0000256" key="5">
    <source>
        <dbReference type="SAM" id="MobiDB-lite"/>
    </source>
</evidence>
<dbReference type="InterPro" id="IPR003107">
    <property type="entry name" value="HAT"/>
</dbReference>
<dbReference type="GO" id="GO:0003729">
    <property type="term" value="F:mRNA binding"/>
    <property type="evidence" value="ECO:0007669"/>
    <property type="project" value="TreeGrafter"/>
</dbReference>
<comment type="caution">
    <text evidence="7">The sequence shown here is derived from an EMBL/GenBank/DDBJ whole genome shotgun (WGS) entry which is preliminary data.</text>
</comment>
<evidence type="ECO:0000313" key="8">
    <source>
        <dbReference type="Proteomes" id="UP000799776"/>
    </source>
</evidence>
<dbReference type="PANTHER" id="PTHR19980:SF0">
    <property type="entry name" value="CLEAVAGE STIMULATION FACTOR SUBUNIT 3"/>
    <property type="match status" value="1"/>
</dbReference>
<feature type="region of interest" description="Disordered" evidence="5">
    <location>
        <begin position="1"/>
        <end position="32"/>
    </location>
</feature>
<dbReference type="AlphaFoldDB" id="A0A9P4HWJ3"/>
<dbReference type="GO" id="GO:0180010">
    <property type="term" value="P:co-transcriptional mRNA 3'-end processing, cleavage and polyadenylation pathway"/>
    <property type="evidence" value="ECO:0007669"/>
    <property type="project" value="UniProtKB-UniRule"/>
</dbReference>
<dbReference type="OrthoDB" id="26282at2759"/>
<dbReference type="Proteomes" id="UP000799776">
    <property type="component" value="Unassembled WGS sequence"/>
</dbReference>
<feature type="region of interest" description="Disordered" evidence="5">
    <location>
        <begin position="53"/>
        <end position="96"/>
    </location>
</feature>
<organism evidence="7 8">
    <name type="scientific">Saccharata proteae CBS 121410</name>
    <dbReference type="NCBI Taxonomy" id="1314787"/>
    <lineage>
        <taxon>Eukaryota</taxon>
        <taxon>Fungi</taxon>
        <taxon>Dikarya</taxon>
        <taxon>Ascomycota</taxon>
        <taxon>Pezizomycotina</taxon>
        <taxon>Dothideomycetes</taxon>
        <taxon>Dothideomycetes incertae sedis</taxon>
        <taxon>Botryosphaeriales</taxon>
        <taxon>Saccharataceae</taxon>
        <taxon>Saccharata</taxon>
    </lineage>
</organism>
<feature type="region of interest" description="Disordered" evidence="5">
    <location>
        <begin position="483"/>
        <end position="513"/>
    </location>
</feature>
<evidence type="ECO:0000256" key="1">
    <source>
        <dbReference type="ARBA" id="ARBA00002863"/>
    </source>
</evidence>
<protein>
    <recommendedName>
        <fullName evidence="4">mRNA 3'-end-processing protein RNA14</fullName>
    </recommendedName>
</protein>
<keyword evidence="4" id="KW-0507">mRNA processing</keyword>
<dbReference type="SMART" id="SM00386">
    <property type="entry name" value="HAT"/>
    <property type="match status" value="7"/>
</dbReference>
<dbReference type="Pfam" id="PF05843">
    <property type="entry name" value="Suf"/>
    <property type="match status" value="1"/>
</dbReference>
<dbReference type="InterPro" id="IPR045243">
    <property type="entry name" value="Rna14-like"/>
</dbReference>
<comment type="function">
    <text evidence="1 4">Component of the cleavage factor IA (CFIA) complex, which is involved in the endonucleolytic cleavage during polyadenylation-dependent pre-mRNA 3'-end formation.</text>
</comment>
<dbReference type="Gene3D" id="1.25.40.10">
    <property type="entry name" value="Tetratricopeptide repeat domain"/>
    <property type="match status" value="1"/>
</dbReference>
<keyword evidence="8" id="KW-1185">Reference proteome</keyword>